<organism evidence="1 2">
    <name type="scientific">Salmonella enterica subsp. enterica serovar Macclesfield str. S-1643</name>
    <dbReference type="NCBI Taxonomy" id="1242107"/>
    <lineage>
        <taxon>Bacteria</taxon>
        <taxon>Pseudomonadati</taxon>
        <taxon>Pseudomonadota</taxon>
        <taxon>Gammaproteobacteria</taxon>
        <taxon>Enterobacterales</taxon>
        <taxon>Enterobacteriaceae</taxon>
        <taxon>Salmonella</taxon>
    </lineage>
</organism>
<evidence type="ECO:0000313" key="2">
    <source>
        <dbReference type="Proteomes" id="UP000197157"/>
    </source>
</evidence>
<protein>
    <submittedName>
        <fullName evidence="1">Uncharacterized protein</fullName>
    </submittedName>
</protein>
<sequence>MVIHHRALQRSPCVFRATGALAALAHPSHIVNYAAGDVLACRLPVTRNPLGEGFFIFSSPGLREGRGRGVGRIKRFRVAIRHLWL</sequence>
<accession>A0A2C9P549</accession>
<dbReference type="EMBL" id="CP022117">
    <property type="protein sequence ID" value="ASG18484.1"/>
    <property type="molecule type" value="Genomic_DNA"/>
</dbReference>
<name>A0A2C9P549_SALET</name>
<gene>
    <name evidence="1" type="ORF">LFZ25_22420</name>
</gene>
<dbReference type="Proteomes" id="UP000197157">
    <property type="component" value="Chromosome"/>
</dbReference>
<dbReference type="AlphaFoldDB" id="A0A2C9P549"/>
<evidence type="ECO:0000313" key="1">
    <source>
        <dbReference type="EMBL" id="ASG18484.1"/>
    </source>
</evidence>
<reference evidence="1 2" key="1">
    <citation type="submission" date="2017-06" db="EMBL/GenBank/DDBJ databases">
        <title>Salmonella reference genomes for public health.</title>
        <authorList>
            <person name="Robertson J."/>
            <person name="Yoshida C."/>
            <person name="Gurnik S."/>
            <person name="Nash J."/>
        </authorList>
    </citation>
    <scope>NUCLEOTIDE SEQUENCE [LARGE SCALE GENOMIC DNA]</scope>
    <source>
        <strain evidence="1 2">S-1643</strain>
    </source>
</reference>
<proteinExistence type="predicted"/>